<gene>
    <name evidence="3" type="ORF">AP3564_13355</name>
</gene>
<dbReference type="EMBL" id="CP017703">
    <property type="protein sequence ID" value="ASS91076.1"/>
    <property type="molecule type" value="Genomic_DNA"/>
</dbReference>
<dbReference type="InterPro" id="IPR035965">
    <property type="entry name" value="PAS-like_dom_sf"/>
</dbReference>
<dbReference type="SMART" id="SM00091">
    <property type="entry name" value="PAS"/>
    <property type="match status" value="1"/>
</dbReference>
<dbReference type="CDD" id="cd00130">
    <property type="entry name" value="PAS"/>
    <property type="match status" value="1"/>
</dbReference>
<feature type="domain" description="PAS" evidence="1">
    <location>
        <begin position="38"/>
        <end position="93"/>
    </location>
</feature>
<dbReference type="Gene3D" id="3.30.450.20">
    <property type="entry name" value="PAS domain"/>
    <property type="match status" value="1"/>
</dbReference>
<dbReference type="PROSITE" id="PS50930">
    <property type="entry name" value="HTH_LYTTR"/>
    <property type="match status" value="1"/>
</dbReference>
<accession>A0A223E756</accession>
<dbReference type="PROSITE" id="PS50112">
    <property type="entry name" value="PAS"/>
    <property type="match status" value="1"/>
</dbReference>
<sequence length="170" mass="19984">MIFMIFAFVQKEKNKLERKLETTNLYYESLITYNPYIVFIINIDGMITNINPKGLEILKAKKEQMIHQSIFSFLPQDDAERVKQKMNRLLEHNENEMEVSFKNSKGEWIPLLLTFVPMIYKTHRSYIVNLKKIIKIEPQGETYAAHFSGSDKVAYISKLKIQEVHGLLRA</sequence>
<name>A0A223E756_9BACI</name>
<dbReference type="KEGG" id="apak:AP3564_13355"/>
<evidence type="ECO:0000259" key="2">
    <source>
        <dbReference type="PROSITE" id="PS50930"/>
    </source>
</evidence>
<protein>
    <submittedName>
        <fullName evidence="3">Uncharacterized protein</fullName>
    </submittedName>
</protein>
<dbReference type="InterPro" id="IPR000014">
    <property type="entry name" value="PAS"/>
</dbReference>
<dbReference type="Proteomes" id="UP000214606">
    <property type="component" value="Chromosome"/>
</dbReference>
<feature type="domain" description="HTH LytTR-type" evidence="2">
    <location>
        <begin position="122"/>
        <end position="170"/>
    </location>
</feature>
<reference evidence="3 4" key="1">
    <citation type="submission" date="2016-10" db="EMBL/GenBank/DDBJ databases">
        <title>The whole genome sequencing and assembly of Aeribacillus pallidus KCTC3564 strain.</title>
        <authorList>
            <person name="Lee Y.-J."/>
            <person name="Park M.-K."/>
            <person name="Yi H."/>
            <person name="Bahn Y.-S."/>
            <person name="Kim J.F."/>
            <person name="Lee D.-W."/>
        </authorList>
    </citation>
    <scope>NUCLEOTIDE SEQUENCE [LARGE SCALE GENOMIC DNA]</scope>
    <source>
        <strain evidence="3 4">KCTC3564</strain>
    </source>
</reference>
<dbReference type="AlphaFoldDB" id="A0A223E756"/>
<dbReference type="InterPro" id="IPR007492">
    <property type="entry name" value="LytTR_DNA-bd_dom"/>
</dbReference>
<organism evidence="3 4">
    <name type="scientific">Aeribacillus pallidus</name>
    <dbReference type="NCBI Taxonomy" id="33936"/>
    <lineage>
        <taxon>Bacteria</taxon>
        <taxon>Bacillati</taxon>
        <taxon>Bacillota</taxon>
        <taxon>Bacilli</taxon>
        <taxon>Bacillales</taxon>
        <taxon>Bacillaceae</taxon>
        <taxon>Aeribacillus</taxon>
    </lineage>
</organism>
<dbReference type="Pfam" id="PF13426">
    <property type="entry name" value="PAS_9"/>
    <property type="match status" value="1"/>
</dbReference>
<dbReference type="GO" id="GO:0003677">
    <property type="term" value="F:DNA binding"/>
    <property type="evidence" value="ECO:0007669"/>
    <property type="project" value="InterPro"/>
</dbReference>
<dbReference type="SUPFAM" id="SSF55785">
    <property type="entry name" value="PYP-like sensor domain (PAS domain)"/>
    <property type="match status" value="1"/>
</dbReference>
<evidence type="ECO:0000313" key="4">
    <source>
        <dbReference type="Proteomes" id="UP000214606"/>
    </source>
</evidence>
<evidence type="ECO:0000259" key="1">
    <source>
        <dbReference type="PROSITE" id="PS50112"/>
    </source>
</evidence>
<evidence type="ECO:0000313" key="3">
    <source>
        <dbReference type="EMBL" id="ASS91076.1"/>
    </source>
</evidence>
<proteinExistence type="predicted"/>
<dbReference type="NCBIfam" id="TIGR00229">
    <property type="entry name" value="sensory_box"/>
    <property type="match status" value="1"/>
</dbReference>